<dbReference type="KEGG" id="mfy:HH212_20780"/>
<proteinExistence type="inferred from homology"/>
<dbReference type="NCBIfam" id="TIGR02532">
    <property type="entry name" value="IV_pilin_GFxxxE"/>
    <property type="match status" value="1"/>
</dbReference>
<evidence type="ECO:0000313" key="13">
    <source>
        <dbReference type="EMBL" id="QJE02151.1"/>
    </source>
</evidence>
<dbReference type="InterPro" id="IPR045584">
    <property type="entry name" value="Pilin-like"/>
</dbReference>
<evidence type="ECO:0000256" key="7">
    <source>
        <dbReference type="ARBA" id="ARBA00022989"/>
    </source>
</evidence>
<dbReference type="GO" id="GO:0015628">
    <property type="term" value="P:protein secretion by the type II secretion system"/>
    <property type="evidence" value="ECO:0007669"/>
    <property type="project" value="InterPro"/>
</dbReference>
<evidence type="ECO:0000313" key="14">
    <source>
        <dbReference type="Proteomes" id="UP000502415"/>
    </source>
</evidence>
<evidence type="ECO:0000259" key="12">
    <source>
        <dbReference type="Pfam" id="PF12019"/>
    </source>
</evidence>
<evidence type="ECO:0000256" key="3">
    <source>
        <dbReference type="ARBA" id="ARBA00022475"/>
    </source>
</evidence>
<reference evidence="13 14" key="1">
    <citation type="submission" date="2020-04" db="EMBL/GenBank/DDBJ databases">
        <title>Genome sequencing of novel species.</title>
        <authorList>
            <person name="Heo J."/>
            <person name="Kim S.-J."/>
            <person name="Kim J.-S."/>
            <person name="Hong S.-B."/>
            <person name="Kwon S.-W."/>
        </authorList>
    </citation>
    <scope>NUCLEOTIDE SEQUENCE [LARGE SCALE GENOMIC DNA]</scope>
    <source>
        <strain evidence="13 14">GN2-R2</strain>
    </source>
</reference>
<dbReference type="GO" id="GO:0015627">
    <property type="term" value="C:type II protein secretion system complex"/>
    <property type="evidence" value="ECO:0007669"/>
    <property type="project" value="InterPro"/>
</dbReference>
<evidence type="ECO:0000256" key="10">
    <source>
        <dbReference type="ARBA" id="ARBA00030775"/>
    </source>
</evidence>
<evidence type="ECO:0000256" key="1">
    <source>
        <dbReference type="ARBA" id="ARBA00004377"/>
    </source>
</evidence>
<evidence type="ECO:0000256" key="2">
    <source>
        <dbReference type="ARBA" id="ARBA00021549"/>
    </source>
</evidence>
<accession>A0A7Z2VZI8</accession>
<keyword evidence="5" id="KW-0997">Cell inner membrane</keyword>
<sequence length="210" mass="21567">MRPVTPAPRTDGFTLVEAAVVVAVLAILLGIAVPSMSNWLLAKKAAAAAVFYREGLAQARSQAVAHNSASRLVLLDNANGQMDWRVDICFPTLSTPCNDSTGSWSTASAPAGGDPDESGGFRSLYKSSAALPGVDAMTATVTPLEAESVVFTPLGWVDTRVAPRIARLTLAPARKRSGAFPRSAVALTLAGVAGICDPDAAAHAAKGCPP</sequence>
<evidence type="ECO:0000256" key="8">
    <source>
        <dbReference type="ARBA" id="ARBA00023136"/>
    </source>
</evidence>
<keyword evidence="6 11" id="KW-0812">Transmembrane</keyword>
<evidence type="ECO:0000256" key="11">
    <source>
        <dbReference type="SAM" id="Phobius"/>
    </source>
</evidence>
<feature type="transmembrane region" description="Helical" evidence="11">
    <location>
        <begin position="12"/>
        <end position="33"/>
    </location>
</feature>
<name>A0A7Z2VZI8_9BURK</name>
<feature type="domain" description="General secretion pathway GspH" evidence="12">
    <location>
        <begin position="55"/>
        <end position="174"/>
    </location>
</feature>
<keyword evidence="4" id="KW-0488">Methylation</keyword>
<dbReference type="Proteomes" id="UP000502415">
    <property type="component" value="Chromosome"/>
</dbReference>
<keyword evidence="3" id="KW-1003">Cell membrane</keyword>
<keyword evidence="14" id="KW-1185">Reference proteome</keyword>
<gene>
    <name evidence="13" type="ORF">HH212_20780</name>
</gene>
<evidence type="ECO:0000256" key="6">
    <source>
        <dbReference type="ARBA" id="ARBA00022692"/>
    </source>
</evidence>
<comment type="subcellular location">
    <subcellularLocation>
        <location evidence="1">Cell inner membrane</location>
        <topology evidence="1">Single-pass membrane protein</topology>
    </subcellularLocation>
</comment>
<comment type="similarity">
    <text evidence="9">Belongs to the GSP H family.</text>
</comment>
<dbReference type="SUPFAM" id="SSF54523">
    <property type="entry name" value="Pili subunits"/>
    <property type="match status" value="1"/>
</dbReference>
<dbReference type="InterPro" id="IPR012902">
    <property type="entry name" value="N_methyl_site"/>
</dbReference>
<dbReference type="GO" id="GO:0005886">
    <property type="term" value="C:plasma membrane"/>
    <property type="evidence" value="ECO:0007669"/>
    <property type="project" value="UniProtKB-SubCell"/>
</dbReference>
<dbReference type="EMBL" id="CP051685">
    <property type="protein sequence ID" value="QJE02151.1"/>
    <property type="molecule type" value="Genomic_DNA"/>
</dbReference>
<evidence type="ECO:0000256" key="9">
    <source>
        <dbReference type="ARBA" id="ARBA00025772"/>
    </source>
</evidence>
<organism evidence="13 14">
    <name type="scientific">Massilia forsythiae</name>
    <dbReference type="NCBI Taxonomy" id="2728020"/>
    <lineage>
        <taxon>Bacteria</taxon>
        <taxon>Pseudomonadati</taxon>
        <taxon>Pseudomonadota</taxon>
        <taxon>Betaproteobacteria</taxon>
        <taxon>Burkholderiales</taxon>
        <taxon>Oxalobacteraceae</taxon>
        <taxon>Telluria group</taxon>
        <taxon>Massilia</taxon>
    </lineage>
</organism>
<evidence type="ECO:0000256" key="4">
    <source>
        <dbReference type="ARBA" id="ARBA00022481"/>
    </source>
</evidence>
<dbReference type="RefSeq" id="WP_170204238.1">
    <property type="nucleotide sequence ID" value="NZ_CP051685.1"/>
</dbReference>
<dbReference type="Gene3D" id="3.30.700.10">
    <property type="entry name" value="Glycoprotein, Type 4 Pilin"/>
    <property type="match status" value="1"/>
</dbReference>
<protein>
    <recommendedName>
        <fullName evidence="2">Type II secretion system protein H</fullName>
    </recommendedName>
    <alternativeName>
        <fullName evidence="10">General secretion pathway protein H</fullName>
    </alternativeName>
</protein>
<evidence type="ECO:0000256" key="5">
    <source>
        <dbReference type="ARBA" id="ARBA00022519"/>
    </source>
</evidence>
<dbReference type="InterPro" id="IPR022346">
    <property type="entry name" value="T2SS_GspH"/>
</dbReference>
<dbReference type="Pfam" id="PF07963">
    <property type="entry name" value="N_methyl"/>
    <property type="match status" value="1"/>
</dbReference>
<dbReference type="Pfam" id="PF12019">
    <property type="entry name" value="GspH"/>
    <property type="match status" value="1"/>
</dbReference>
<keyword evidence="8 11" id="KW-0472">Membrane</keyword>
<keyword evidence="7 11" id="KW-1133">Transmembrane helix</keyword>
<dbReference type="AlphaFoldDB" id="A0A7Z2VZI8"/>